<proteinExistence type="predicted"/>
<sequence length="85" mass="9951">MSPATPCEVWRLPARRKSLVFELCTGTCTGFQEESQGRRKKRFHQDDVWDKQGLRKKCGRVKPPLFFACRKQKRPQGAFFVSGRY</sequence>
<dbReference type="AlphaFoldDB" id="A0AAQ1SSM8"/>
<accession>A0AAQ1SSM8</accession>
<dbReference type="Proteomes" id="UP000294335">
    <property type="component" value="Unassembled WGS sequence"/>
</dbReference>
<protein>
    <submittedName>
        <fullName evidence="1">Uncharacterized protein</fullName>
    </submittedName>
</protein>
<keyword evidence="2" id="KW-1185">Reference proteome</keyword>
<organism evidence="1 2">
    <name type="scientific">Pseudomonas inefficax</name>
    <dbReference type="NCBI Taxonomy" id="2078786"/>
    <lineage>
        <taxon>Bacteria</taxon>
        <taxon>Pseudomonadati</taxon>
        <taxon>Pseudomonadota</taxon>
        <taxon>Gammaproteobacteria</taxon>
        <taxon>Pseudomonadales</taxon>
        <taxon>Pseudomonadaceae</taxon>
        <taxon>Pseudomonas</taxon>
    </lineage>
</organism>
<reference evidence="1 2" key="1">
    <citation type="submission" date="2018-02" db="EMBL/GenBank/DDBJ databases">
        <authorList>
            <person name="Dubost A."/>
        </authorList>
    </citation>
    <scope>NUCLEOTIDE SEQUENCE [LARGE SCALE GENOMIC DNA]</scope>
    <source>
        <strain evidence="2">JV551A3</strain>
    </source>
</reference>
<gene>
    <name evidence="1" type="ORF">JV551A3_V1_700103</name>
</gene>
<comment type="caution">
    <text evidence="1">The sequence shown here is derived from an EMBL/GenBank/DDBJ whole genome shotgun (WGS) entry which is preliminary data.</text>
</comment>
<dbReference type="EMBL" id="OPYN01000070">
    <property type="protein sequence ID" value="SPO59831.1"/>
    <property type="molecule type" value="Genomic_DNA"/>
</dbReference>
<name>A0AAQ1SSM8_9PSED</name>
<evidence type="ECO:0000313" key="1">
    <source>
        <dbReference type="EMBL" id="SPO59831.1"/>
    </source>
</evidence>
<evidence type="ECO:0000313" key="2">
    <source>
        <dbReference type="Proteomes" id="UP000294335"/>
    </source>
</evidence>